<gene>
    <name evidence="3" type="ORF">DEBR0S5_07514G</name>
    <name evidence="2" type="ORF">HII12_002665</name>
</gene>
<reference evidence="2 5" key="2">
    <citation type="journal article" date="2020" name="Appl. Microbiol. Biotechnol.">
        <title>Targeted gene deletion in Brettanomyces bruxellensis with an expression-free CRISPR-Cas9 system.</title>
        <authorList>
            <person name="Varela C."/>
            <person name="Bartel C."/>
            <person name="Onetto C."/>
            <person name="Borneman A."/>
        </authorList>
    </citation>
    <scope>NUCLEOTIDE SEQUENCE [LARGE SCALE GENOMIC DNA]</scope>
    <source>
        <strain evidence="2 5">AWRI1613</strain>
    </source>
</reference>
<feature type="transmembrane region" description="Helical" evidence="1">
    <location>
        <begin position="200"/>
        <end position="220"/>
    </location>
</feature>
<name>A0A3F2Y5N5_DEKBR</name>
<dbReference type="AlphaFoldDB" id="A0A3F2Y5N5"/>
<sequence length="244" mass="27765">MSGQKKKEEQKIALIFNANLPIAKEVARLFAQRGLKIYALDTESLFYVNELLINNPEFEDSIIPIQSPKNEIFSKLQSMMEEEGDKIIDLVMDFNLSTSDLKTEDLEFSSKLLASEMVNSETIFCFGNGYAVKSAASFEQINLSIKKIQQEVKSKYGDDCNVINLVSRLEPNIHDLASEALKYLESLIRTKFKVKKLNNWVDLACIIMYYGLPLSGYSYIEKVGQLFNDWTSPSLKENDSDLIL</sequence>
<dbReference type="EMBL" id="JABCYN010000025">
    <property type="protein sequence ID" value="KAF6011072.1"/>
    <property type="molecule type" value="Genomic_DNA"/>
</dbReference>
<proteinExistence type="predicted"/>
<evidence type="ECO:0000313" key="2">
    <source>
        <dbReference type="EMBL" id="KAF6011072.1"/>
    </source>
</evidence>
<evidence type="ECO:0000313" key="3">
    <source>
        <dbReference type="EMBL" id="VUG19622.1"/>
    </source>
</evidence>
<organism evidence="3 4">
    <name type="scientific">Dekkera bruxellensis</name>
    <name type="common">Brettanomyces custersii</name>
    <dbReference type="NCBI Taxonomy" id="5007"/>
    <lineage>
        <taxon>Eukaryota</taxon>
        <taxon>Fungi</taxon>
        <taxon>Dikarya</taxon>
        <taxon>Ascomycota</taxon>
        <taxon>Saccharomycotina</taxon>
        <taxon>Pichiomycetes</taxon>
        <taxon>Pichiales</taxon>
        <taxon>Pichiaceae</taxon>
        <taxon>Brettanomyces</taxon>
    </lineage>
</organism>
<dbReference type="EMBL" id="CABFWN010000005">
    <property type="protein sequence ID" value="VUG19622.1"/>
    <property type="molecule type" value="Genomic_DNA"/>
</dbReference>
<keyword evidence="1" id="KW-1133">Transmembrane helix</keyword>
<evidence type="ECO:0000313" key="4">
    <source>
        <dbReference type="Proteomes" id="UP000478008"/>
    </source>
</evidence>
<keyword evidence="4" id="KW-1185">Reference proteome</keyword>
<protein>
    <submittedName>
        <fullName evidence="3">DEBR0S5_07514g1_1</fullName>
    </submittedName>
</protein>
<accession>A0A3F2Y5N5</accession>
<evidence type="ECO:0000313" key="5">
    <source>
        <dbReference type="Proteomes" id="UP000568158"/>
    </source>
</evidence>
<keyword evidence="1" id="KW-0472">Membrane</keyword>
<keyword evidence="1" id="KW-0812">Transmembrane</keyword>
<reference evidence="3 4" key="1">
    <citation type="submission" date="2019-07" db="EMBL/GenBank/DDBJ databases">
        <authorList>
            <person name="Friedrich A."/>
            <person name="Schacherer J."/>
        </authorList>
    </citation>
    <scope>NUCLEOTIDE SEQUENCE [LARGE SCALE GENOMIC DNA]</scope>
</reference>
<evidence type="ECO:0000256" key="1">
    <source>
        <dbReference type="SAM" id="Phobius"/>
    </source>
</evidence>
<dbReference type="Proteomes" id="UP000568158">
    <property type="component" value="Unassembled WGS sequence"/>
</dbReference>
<dbReference type="Proteomes" id="UP000478008">
    <property type="component" value="Unassembled WGS sequence"/>
</dbReference>